<name>A0ABR8K647_9NOSO</name>
<sequence length="259" mass="29095">MLINLAYIQVLTCLRLIYFYKFAGLNIFIKLFGKKGLAEIKIPGNKQKFYLRKGTSDIAVFTSVYAFNEFKSDFSVSEKGVILDCGANIGISTAYFAEKYPHALIIALEPSSASFELLKKNTQSYENVVCLQAAVWNDNCELFLQNPQDEDWALRFGESKNSTGDLVKAISIKELMRQYNINKIDVMKIDIEGSEKDLFSLNFQDWIYSVNTYLIEFHDAVLPGCSSAFYRALGGVDFVQSILGEKVVVQLSPSAVSSQ</sequence>
<dbReference type="InterPro" id="IPR006342">
    <property type="entry name" value="FkbM_mtfrase"/>
</dbReference>
<dbReference type="GO" id="GO:0008168">
    <property type="term" value="F:methyltransferase activity"/>
    <property type="evidence" value="ECO:0007669"/>
    <property type="project" value="UniProtKB-KW"/>
</dbReference>
<dbReference type="SUPFAM" id="SSF53335">
    <property type="entry name" value="S-adenosyl-L-methionine-dependent methyltransferases"/>
    <property type="match status" value="1"/>
</dbReference>
<dbReference type="InterPro" id="IPR052514">
    <property type="entry name" value="SAM-dependent_MTase"/>
</dbReference>
<feature type="transmembrane region" description="Helical" evidence="1">
    <location>
        <begin position="6"/>
        <end position="29"/>
    </location>
</feature>
<dbReference type="EMBL" id="JACJTU010000011">
    <property type="protein sequence ID" value="MBD2734946.1"/>
    <property type="molecule type" value="Genomic_DNA"/>
</dbReference>
<comment type="caution">
    <text evidence="3">The sequence shown here is derived from an EMBL/GenBank/DDBJ whole genome shotgun (WGS) entry which is preliminary data.</text>
</comment>
<keyword evidence="3" id="KW-0808">Transferase</keyword>
<accession>A0ABR8K647</accession>
<dbReference type="PANTHER" id="PTHR34203:SF15">
    <property type="entry name" value="SLL1173 PROTEIN"/>
    <property type="match status" value="1"/>
</dbReference>
<keyword evidence="1" id="KW-0472">Membrane</keyword>
<evidence type="ECO:0000259" key="2">
    <source>
        <dbReference type="Pfam" id="PF05050"/>
    </source>
</evidence>
<dbReference type="RefSeq" id="WP_190955627.1">
    <property type="nucleotide sequence ID" value="NZ_JACJTU010000011.1"/>
</dbReference>
<protein>
    <submittedName>
        <fullName evidence="3">FkbM family methyltransferase</fullName>
    </submittedName>
</protein>
<dbReference type="Gene3D" id="3.40.50.150">
    <property type="entry name" value="Vaccinia Virus protein VP39"/>
    <property type="match status" value="1"/>
</dbReference>
<dbReference type="PANTHER" id="PTHR34203">
    <property type="entry name" value="METHYLTRANSFERASE, FKBM FAMILY PROTEIN"/>
    <property type="match status" value="1"/>
</dbReference>
<gene>
    <name evidence="3" type="ORF">H6H03_13780</name>
</gene>
<evidence type="ECO:0000313" key="3">
    <source>
        <dbReference type="EMBL" id="MBD2734946.1"/>
    </source>
</evidence>
<organism evidence="3 4">
    <name type="scientific">Nostoc paludosum FACHB-159</name>
    <dbReference type="NCBI Taxonomy" id="2692908"/>
    <lineage>
        <taxon>Bacteria</taxon>
        <taxon>Bacillati</taxon>
        <taxon>Cyanobacteriota</taxon>
        <taxon>Cyanophyceae</taxon>
        <taxon>Nostocales</taxon>
        <taxon>Nostocaceae</taxon>
        <taxon>Nostoc</taxon>
    </lineage>
</organism>
<evidence type="ECO:0000313" key="4">
    <source>
        <dbReference type="Proteomes" id="UP000637383"/>
    </source>
</evidence>
<keyword evidence="4" id="KW-1185">Reference proteome</keyword>
<proteinExistence type="predicted"/>
<dbReference type="NCBIfam" id="TIGR01444">
    <property type="entry name" value="fkbM_fam"/>
    <property type="match status" value="1"/>
</dbReference>
<evidence type="ECO:0000256" key="1">
    <source>
        <dbReference type="SAM" id="Phobius"/>
    </source>
</evidence>
<keyword evidence="1" id="KW-1133">Transmembrane helix</keyword>
<dbReference type="Proteomes" id="UP000637383">
    <property type="component" value="Unassembled WGS sequence"/>
</dbReference>
<feature type="domain" description="Methyltransferase FkbM" evidence="2">
    <location>
        <begin position="84"/>
        <end position="199"/>
    </location>
</feature>
<keyword evidence="3" id="KW-0489">Methyltransferase</keyword>
<dbReference type="Pfam" id="PF05050">
    <property type="entry name" value="Methyltransf_21"/>
    <property type="match status" value="1"/>
</dbReference>
<dbReference type="GO" id="GO:0032259">
    <property type="term" value="P:methylation"/>
    <property type="evidence" value="ECO:0007669"/>
    <property type="project" value="UniProtKB-KW"/>
</dbReference>
<reference evidence="3 4" key="1">
    <citation type="journal article" date="2020" name="ISME J.">
        <title>Comparative genomics reveals insights into cyanobacterial evolution and habitat adaptation.</title>
        <authorList>
            <person name="Chen M.Y."/>
            <person name="Teng W.K."/>
            <person name="Zhao L."/>
            <person name="Hu C.X."/>
            <person name="Zhou Y.K."/>
            <person name="Han B.P."/>
            <person name="Song L.R."/>
            <person name="Shu W.S."/>
        </authorList>
    </citation>
    <scope>NUCLEOTIDE SEQUENCE [LARGE SCALE GENOMIC DNA]</scope>
    <source>
        <strain evidence="3 4">FACHB-159</strain>
    </source>
</reference>
<dbReference type="InterPro" id="IPR029063">
    <property type="entry name" value="SAM-dependent_MTases_sf"/>
</dbReference>
<keyword evidence="1" id="KW-0812">Transmembrane</keyword>